<feature type="chain" id="PRO_5014176904" evidence="13">
    <location>
        <begin position="25"/>
        <end position="1759"/>
    </location>
</feature>
<gene>
    <name evidence="20" type="primary">LOC106518125</name>
</gene>
<dbReference type="CDD" id="cd03520">
    <property type="entry name" value="Link_domain_CSPGs_modules_2_4"/>
    <property type="match status" value="1"/>
</dbReference>
<dbReference type="STRING" id="52670.A0A2I4BA94"/>
<dbReference type="Pfam" id="PF00059">
    <property type="entry name" value="Lectin_C"/>
    <property type="match status" value="1"/>
</dbReference>
<dbReference type="Gene3D" id="3.10.100.10">
    <property type="entry name" value="Mannose-Binding Protein A, subunit A"/>
    <property type="match status" value="3"/>
</dbReference>
<evidence type="ECO:0000256" key="9">
    <source>
        <dbReference type="PROSITE-ProRule" id="PRU00076"/>
    </source>
</evidence>
<evidence type="ECO:0000256" key="3">
    <source>
        <dbReference type="ARBA" id="ARBA00022729"/>
    </source>
</evidence>
<dbReference type="KEGG" id="alim:106518125"/>
<dbReference type="InterPro" id="IPR016186">
    <property type="entry name" value="C-type_lectin-like/link_sf"/>
</dbReference>
<evidence type="ECO:0000256" key="11">
    <source>
        <dbReference type="PROSITE-ProRule" id="PRU00323"/>
    </source>
</evidence>
<dbReference type="CDD" id="cd00033">
    <property type="entry name" value="CCP"/>
    <property type="match status" value="1"/>
</dbReference>
<dbReference type="PROSITE" id="PS00022">
    <property type="entry name" value="EGF_1"/>
    <property type="match status" value="1"/>
</dbReference>
<feature type="domain" description="C-type lectin" evidence="15">
    <location>
        <begin position="1541"/>
        <end position="1655"/>
    </location>
</feature>
<evidence type="ECO:0000256" key="7">
    <source>
        <dbReference type="ARBA" id="ARBA00023180"/>
    </source>
</evidence>
<dbReference type="SMART" id="SM00034">
    <property type="entry name" value="CLECT"/>
    <property type="match status" value="1"/>
</dbReference>
<dbReference type="InterPro" id="IPR001304">
    <property type="entry name" value="C-type_lectin-like"/>
</dbReference>
<dbReference type="FunFam" id="3.10.100.10:FF:000011">
    <property type="entry name" value="Aggrecan core protein"/>
    <property type="match status" value="1"/>
</dbReference>
<keyword evidence="7" id="KW-0325">Glycoprotein</keyword>
<accession>A0A2I4BA94</accession>
<dbReference type="FunFam" id="3.10.100.10:FF:000003">
    <property type="entry name" value="Versican core protein"/>
    <property type="match status" value="1"/>
</dbReference>
<dbReference type="GO" id="GO:0001501">
    <property type="term" value="P:skeletal system development"/>
    <property type="evidence" value="ECO:0007669"/>
    <property type="project" value="TreeGrafter"/>
</dbReference>
<dbReference type="PROSITE" id="PS50963">
    <property type="entry name" value="LINK_2"/>
    <property type="match status" value="2"/>
</dbReference>
<dbReference type="PROSITE" id="PS50026">
    <property type="entry name" value="EGF_3"/>
    <property type="match status" value="1"/>
</dbReference>
<evidence type="ECO:0000256" key="5">
    <source>
        <dbReference type="ARBA" id="ARBA00022974"/>
    </source>
</evidence>
<feature type="disulfide bond" evidence="10">
    <location>
        <begin position="1661"/>
        <end position="1704"/>
    </location>
</feature>
<dbReference type="GeneID" id="106518125"/>
<feature type="disulfide bond" evidence="11">
    <location>
        <begin position="303"/>
        <end position="324"/>
    </location>
</feature>
<dbReference type="GO" id="GO:0045202">
    <property type="term" value="C:synapse"/>
    <property type="evidence" value="ECO:0007669"/>
    <property type="project" value="TreeGrafter"/>
</dbReference>
<organism evidence="19 20">
    <name type="scientific">Austrofundulus limnaeus</name>
    <name type="common">Annual killifish</name>
    <dbReference type="NCBI Taxonomy" id="52670"/>
    <lineage>
        <taxon>Eukaryota</taxon>
        <taxon>Metazoa</taxon>
        <taxon>Chordata</taxon>
        <taxon>Craniata</taxon>
        <taxon>Vertebrata</taxon>
        <taxon>Euteleostomi</taxon>
        <taxon>Actinopterygii</taxon>
        <taxon>Neopterygii</taxon>
        <taxon>Teleostei</taxon>
        <taxon>Neoteleostei</taxon>
        <taxon>Acanthomorphata</taxon>
        <taxon>Ovalentaria</taxon>
        <taxon>Atherinomorphae</taxon>
        <taxon>Cyprinodontiformes</taxon>
        <taxon>Rivulidae</taxon>
        <taxon>Austrofundulus</taxon>
    </lineage>
</organism>
<dbReference type="Pfam" id="PF07686">
    <property type="entry name" value="V-set"/>
    <property type="match status" value="1"/>
</dbReference>
<dbReference type="SUPFAM" id="SSF57535">
    <property type="entry name" value="Complement control module/SCR domain"/>
    <property type="match status" value="1"/>
</dbReference>
<dbReference type="PRINTS" id="PR01265">
    <property type="entry name" value="LINKMODULE"/>
</dbReference>
<keyword evidence="6 9" id="KW-1015">Disulfide bond</keyword>
<evidence type="ECO:0000256" key="13">
    <source>
        <dbReference type="SAM" id="SignalP"/>
    </source>
</evidence>
<evidence type="ECO:0000256" key="2">
    <source>
        <dbReference type="ARBA" id="ARBA00022525"/>
    </source>
</evidence>
<feature type="domain" description="EGF-like" evidence="14">
    <location>
        <begin position="1492"/>
        <end position="1528"/>
    </location>
</feature>
<feature type="region of interest" description="Disordered" evidence="12">
    <location>
        <begin position="738"/>
        <end position="757"/>
    </location>
</feature>
<feature type="disulfide bond" evidence="9">
    <location>
        <begin position="1518"/>
        <end position="1527"/>
    </location>
</feature>
<dbReference type="PROSITE" id="PS50835">
    <property type="entry name" value="IG_LIKE"/>
    <property type="match status" value="1"/>
</dbReference>
<dbReference type="SUPFAM" id="SSF56436">
    <property type="entry name" value="C-type lectin-like"/>
    <property type="match status" value="3"/>
</dbReference>
<dbReference type="GO" id="GO:0005615">
    <property type="term" value="C:extracellular space"/>
    <property type="evidence" value="ECO:0007669"/>
    <property type="project" value="TreeGrafter"/>
</dbReference>
<dbReference type="GO" id="GO:0007417">
    <property type="term" value="P:central nervous system development"/>
    <property type="evidence" value="ECO:0007669"/>
    <property type="project" value="TreeGrafter"/>
</dbReference>
<dbReference type="GO" id="GO:0072534">
    <property type="term" value="C:perineuronal net"/>
    <property type="evidence" value="ECO:0007669"/>
    <property type="project" value="TreeGrafter"/>
</dbReference>
<evidence type="ECO:0000256" key="10">
    <source>
        <dbReference type="PROSITE-ProRule" id="PRU00302"/>
    </source>
</evidence>
<dbReference type="Pfam" id="PF00084">
    <property type="entry name" value="Sushi"/>
    <property type="match status" value="1"/>
</dbReference>
<dbReference type="GO" id="GO:0010001">
    <property type="term" value="P:glial cell differentiation"/>
    <property type="evidence" value="ECO:0007669"/>
    <property type="project" value="TreeGrafter"/>
</dbReference>
<dbReference type="GO" id="GO:0005540">
    <property type="term" value="F:hyaluronic acid binding"/>
    <property type="evidence" value="ECO:0007669"/>
    <property type="project" value="InterPro"/>
</dbReference>
<comment type="subcellular location">
    <subcellularLocation>
        <location evidence="1">Secreted</location>
    </subcellularLocation>
</comment>
<feature type="domain" description="Sushi" evidence="17">
    <location>
        <begin position="1659"/>
        <end position="1719"/>
    </location>
</feature>
<dbReference type="OrthoDB" id="441660at2759"/>
<dbReference type="PROSITE" id="PS00615">
    <property type="entry name" value="C_TYPE_LECTIN_1"/>
    <property type="match status" value="1"/>
</dbReference>
<evidence type="ECO:0000313" key="19">
    <source>
        <dbReference type="Proteomes" id="UP000192220"/>
    </source>
</evidence>
<dbReference type="InterPro" id="IPR013783">
    <property type="entry name" value="Ig-like_fold"/>
</dbReference>
<keyword evidence="3 13" id="KW-0732">Signal</keyword>
<reference evidence="20" key="1">
    <citation type="submission" date="2025-08" db="UniProtKB">
        <authorList>
            <consortium name="RefSeq"/>
        </authorList>
    </citation>
    <scope>IDENTIFICATION</scope>
    <source>
        <strain evidence="20">Quisiro</strain>
        <tissue evidence="20">Liver</tissue>
    </source>
</reference>
<dbReference type="InterPro" id="IPR000742">
    <property type="entry name" value="EGF"/>
</dbReference>
<dbReference type="InterPro" id="IPR000436">
    <property type="entry name" value="Sushi_SCR_CCP_dom"/>
</dbReference>
<dbReference type="PANTHER" id="PTHR22804:SF41">
    <property type="entry name" value="BREVICAN CORE PROTEIN"/>
    <property type="match status" value="1"/>
</dbReference>
<feature type="disulfide bond" evidence="11">
    <location>
        <begin position="205"/>
        <end position="226"/>
    </location>
</feature>
<dbReference type="InterPro" id="IPR016187">
    <property type="entry name" value="CTDL_fold"/>
</dbReference>
<dbReference type="PROSITE" id="PS01241">
    <property type="entry name" value="LINK_1"/>
    <property type="match status" value="1"/>
</dbReference>
<dbReference type="Gene3D" id="2.10.70.10">
    <property type="entry name" value="Complement Module, domain 1"/>
    <property type="match status" value="1"/>
</dbReference>
<dbReference type="CDD" id="cd03517">
    <property type="entry name" value="Link_domain_CSPGs_modules_1_3"/>
    <property type="match status" value="1"/>
</dbReference>
<dbReference type="InterPro" id="IPR007110">
    <property type="entry name" value="Ig-like_dom"/>
</dbReference>
<dbReference type="Pfam" id="PF00193">
    <property type="entry name" value="Xlink"/>
    <property type="match status" value="2"/>
</dbReference>
<feature type="signal peptide" evidence="13">
    <location>
        <begin position="1"/>
        <end position="24"/>
    </location>
</feature>
<dbReference type="SMART" id="SM00409">
    <property type="entry name" value="IG"/>
    <property type="match status" value="1"/>
</dbReference>
<keyword evidence="19" id="KW-1185">Reference proteome</keyword>
<dbReference type="InterPro" id="IPR036179">
    <property type="entry name" value="Ig-like_dom_sf"/>
</dbReference>
<feature type="domain" description="Ig-like" evidence="16">
    <location>
        <begin position="38"/>
        <end position="157"/>
    </location>
</feature>
<keyword evidence="2" id="KW-0964">Secreted</keyword>
<dbReference type="InterPro" id="IPR013106">
    <property type="entry name" value="Ig_V-set"/>
</dbReference>
<feature type="domain" description="Link" evidence="18">
    <location>
        <begin position="260"/>
        <end position="356"/>
    </location>
</feature>
<comment type="caution">
    <text evidence="9">Lacks conserved residue(s) required for the propagation of feature annotation.</text>
</comment>
<dbReference type="SMART" id="SM00032">
    <property type="entry name" value="CCP"/>
    <property type="match status" value="1"/>
</dbReference>
<evidence type="ECO:0000259" key="17">
    <source>
        <dbReference type="PROSITE" id="PS50923"/>
    </source>
</evidence>
<evidence type="ECO:0000256" key="12">
    <source>
        <dbReference type="SAM" id="MobiDB-lite"/>
    </source>
</evidence>
<dbReference type="PROSITE" id="PS50923">
    <property type="entry name" value="SUSHI"/>
    <property type="match status" value="1"/>
</dbReference>
<evidence type="ECO:0000256" key="8">
    <source>
        <dbReference type="ARBA" id="ARBA00023319"/>
    </source>
</evidence>
<keyword evidence="8" id="KW-0393">Immunoglobulin domain</keyword>
<dbReference type="Gene3D" id="2.10.25.10">
    <property type="entry name" value="Laminin"/>
    <property type="match status" value="1"/>
</dbReference>
<sequence length="1759" mass="194685">MLLRGTRRVQILPLLCAVCHLTLSFPVQTPPAHEEVRPLQVNIPHSGPVLTPLGSSISIPCFVSLSSSSSSSSPVVPRIKWTVVSGGVETQILVARDQRVKLNDAYQDRASLFNYTYSPDDASLWLGDLRHSDSGYYRCEVQQGLEDASDIIQVKVKGVVFHYRDTLGRYAFSFQQAQKACGAIGAQIATPDQLLAAYYDGYEQCDAGWLADQSVRYPIQVPREGCYGDMDGQPGVRNYGTMDPKDLYDVYCYIEQIDGEVFHDFIPQQLSFDEARSYCEAAEAELATTAQLYFAWSEGLDRCSPGWLADGSVRYPIVTPRERCGGPQAGVKTLYRFSNQTGFPEPFRLYDVYCFKEKRKTSSDSPVDSVFTEAEEAEQNIIFFTEKDQQIQLNQQAEQVEREVQSVLESLPVLSSPFTVETLAETHPTVTPDIAESSPSTSALDLIQLINETSETSLDSEHPTEVMNTTISETEPYNSTQSTSFSLGVYNQTDLQSNLSFTFLQSEIERTTYKPHTENQTGPGVHFQETTFLPGTHRGLQNTSLSFERLHTNYSDTERKYTQEESFWEATAATVDSSLQVKLEEAAVVDLEHMSLSTQAPQETHSTDVTQTTESAIGTLTSLWDKDGSGDVSQEKDVKVEVTTSHSATDGFTMHPFASASRRPIKQTIPPDVTFSPESHYVDTASSEIFFTSPHLWESSVSRQEGSTSLETGDMEAEEMQTQTTQSLKWVVSKVSSTTTETPEGLNTSQSPSEFATTQNQTSGYILYFDSSSSAEDVSGYEPRTDNSSFQENNKFVLAPEEQTTASPTYEEEANVSIFMEDVKVASTSVPDEAKVITTIFLKEEETNGTLATDTETKVASTMTPGEGAKAVPTKVVPTLEGAPSFTDLEDDVSVVPKVAPTHVFDETAKIVPTLEEDTKAPSFFDLKDEVSVAPISEEKVSVVPTHVLEEEAKVVPTLVFEKTAKVAPSIKEEAKVLSSLVEEEAGAPTIKDVKFAPTPFLKNDTEVVPTVVPEEVKVAPTIVLKEIAKVDPTLEEAKVLSSLNEEEGSVAPVIKDVKVAPTIVLKETVDPTFEEAKVLSSLDEEEASVAPVIKDVKVVPTLVFKEDTEVVPNVVFEDIKIAPTFVFKETAKVDPTLDSQKAEIPSTHDLEEEASAAPTMEEEVKVVPTFVLKEYTEVVPTVVLEEAKIAPTIVLEETAKVDPTLDLQEAKRPSTYDLEEEASTAPTTEEEVKIVPTFVLKEDTEVVPTIVLEETAKVDPTIDPQEDKLPSTHDLEEEASAAPTMEEEVKVFSTFVIEEVKVAPTHSLEENEYVHVATDHVTDKEAKVTPAFVTENIKIAPISDLEEETKVVPTYADFTISPLSSQTSKWTLLTTPTEPQESLIDVGFHQRPSAKEVSDLLTVHLSTKPTAAAAKTVSSTITTTTHQSRHIWSPTTARPKSIHETIELQKVTHVIPPVDHGLVELELGLTKPPTLLILPNERAAVGGAGKYSDVCLDDPCLNGGTCTEQDGQIRCLCLPTYGGVFCQTDLERCDPGWDKFHGFCYRHFSQRQSWEVAEQHCRMQGAHLVSIMSPEEQDYINSNYKEYQWTGLNDKTIEDDFRWSDGNPLLYENWYRGQPDSYFLSGEDCVVMVWHDSGRWSDVPCNYHLAYTCKKGTSSCGPPPKLPNASIFGKPRHRYETGAVVRYRCTKGFQQRLNPLIKCLSGGQWQRPQIRCTPEAGGMMQHPDELSLIDSNFAAAENELEATKETPQYWDIKF</sequence>
<evidence type="ECO:0000259" key="18">
    <source>
        <dbReference type="PROSITE" id="PS50963"/>
    </source>
</evidence>
<dbReference type="InterPro" id="IPR050691">
    <property type="entry name" value="Hyaluronan_bind_Proteoglycan"/>
</dbReference>
<dbReference type="GO" id="GO:0002052">
    <property type="term" value="P:positive regulation of neuroblast proliferation"/>
    <property type="evidence" value="ECO:0007669"/>
    <property type="project" value="TreeGrafter"/>
</dbReference>
<keyword evidence="10" id="KW-0768">Sushi</keyword>
<keyword evidence="9" id="KW-0245">EGF-like domain</keyword>
<dbReference type="SMART" id="SM00445">
    <property type="entry name" value="LINK"/>
    <property type="match status" value="2"/>
</dbReference>
<keyword evidence="5" id="KW-0654">Proteoglycan</keyword>
<dbReference type="InterPro" id="IPR000538">
    <property type="entry name" value="Link_dom"/>
</dbReference>
<dbReference type="InterPro" id="IPR018378">
    <property type="entry name" value="C-type_lectin_CS"/>
</dbReference>
<protein>
    <submittedName>
        <fullName evidence="20">Aggrecan core protein</fullName>
    </submittedName>
</protein>
<dbReference type="InterPro" id="IPR003599">
    <property type="entry name" value="Ig_sub"/>
</dbReference>
<dbReference type="RefSeq" id="XP_013864696.1">
    <property type="nucleotide sequence ID" value="XM_014009242.1"/>
</dbReference>
<evidence type="ECO:0000313" key="20">
    <source>
        <dbReference type="RefSeq" id="XP_013864696.1"/>
    </source>
</evidence>
<dbReference type="InterPro" id="IPR035976">
    <property type="entry name" value="Sushi/SCR/CCP_sf"/>
</dbReference>
<proteinExistence type="predicted"/>
<dbReference type="GO" id="GO:0007155">
    <property type="term" value="P:cell adhesion"/>
    <property type="evidence" value="ECO:0007669"/>
    <property type="project" value="InterPro"/>
</dbReference>
<dbReference type="Gene3D" id="2.60.40.10">
    <property type="entry name" value="Immunoglobulins"/>
    <property type="match status" value="1"/>
</dbReference>
<dbReference type="PROSITE" id="PS50041">
    <property type="entry name" value="C_TYPE_LECTIN_2"/>
    <property type="match status" value="1"/>
</dbReference>
<dbReference type="InParanoid" id="A0A2I4BA94"/>
<feature type="domain" description="Link" evidence="18">
    <location>
        <begin position="159"/>
        <end position="254"/>
    </location>
</feature>
<keyword evidence="4" id="KW-0677">Repeat</keyword>
<dbReference type="PANTHER" id="PTHR22804">
    <property type="entry name" value="AGGRECAN/VERSICAN PROTEOGLYCAN"/>
    <property type="match status" value="1"/>
</dbReference>
<name>A0A2I4BA94_AUSLI</name>
<evidence type="ECO:0000256" key="4">
    <source>
        <dbReference type="ARBA" id="ARBA00022737"/>
    </source>
</evidence>
<evidence type="ECO:0000256" key="1">
    <source>
        <dbReference type="ARBA" id="ARBA00004613"/>
    </source>
</evidence>
<dbReference type="FunFam" id="2.10.70.10:FF:000003">
    <property type="entry name" value="Versican core protein"/>
    <property type="match status" value="1"/>
</dbReference>
<dbReference type="SUPFAM" id="SSF48726">
    <property type="entry name" value="Immunoglobulin"/>
    <property type="match status" value="1"/>
</dbReference>
<evidence type="ECO:0000259" key="15">
    <source>
        <dbReference type="PROSITE" id="PS50041"/>
    </source>
</evidence>
<dbReference type="Proteomes" id="UP000192220">
    <property type="component" value="Unplaced"/>
</dbReference>
<evidence type="ECO:0000259" key="16">
    <source>
        <dbReference type="PROSITE" id="PS50835"/>
    </source>
</evidence>
<evidence type="ECO:0000259" key="14">
    <source>
        <dbReference type="PROSITE" id="PS50026"/>
    </source>
</evidence>
<evidence type="ECO:0000256" key="6">
    <source>
        <dbReference type="ARBA" id="ARBA00023157"/>
    </source>
</evidence>
<feature type="disulfide bond" evidence="10">
    <location>
        <begin position="1690"/>
        <end position="1717"/>
    </location>
</feature>
<feature type="compositionally biased region" description="Polar residues" evidence="12">
    <location>
        <begin position="741"/>
        <end position="757"/>
    </location>
</feature>
<dbReference type="FunFam" id="3.10.100.10:FF:000002">
    <property type="entry name" value="Hyaluronan proteoglycan link protein 1"/>
    <property type="match status" value="1"/>
</dbReference>
<dbReference type="CDD" id="cd00054">
    <property type="entry name" value="EGF_CA"/>
    <property type="match status" value="1"/>
</dbReference>